<dbReference type="InterPro" id="IPR014812">
    <property type="entry name" value="Vps51"/>
</dbReference>
<keyword evidence="8" id="KW-1185">Reference proteome</keyword>
<accession>X6P4U3</accession>
<comment type="caution">
    <text evidence="7">The sequence shown here is derived from an EMBL/GenBank/DDBJ whole genome shotgun (WGS) entry which is preliminary data.</text>
</comment>
<feature type="non-terminal residue" evidence="7">
    <location>
        <position position="503"/>
    </location>
</feature>
<comment type="subcellular location">
    <subcellularLocation>
        <location evidence="3">Golgi apparatus</location>
        <location evidence="3">trans-Golgi network</location>
    </subcellularLocation>
</comment>
<dbReference type="GO" id="GO:0007041">
    <property type="term" value="P:lysosomal transport"/>
    <property type="evidence" value="ECO:0007669"/>
    <property type="project" value="TreeGrafter"/>
</dbReference>
<organism evidence="7 8">
    <name type="scientific">Reticulomyxa filosa</name>
    <dbReference type="NCBI Taxonomy" id="46433"/>
    <lineage>
        <taxon>Eukaryota</taxon>
        <taxon>Sar</taxon>
        <taxon>Rhizaria</taxon>
        <taxon>Retaria</taxon>
        <taxon>Foraminifera</taxon>
        <taxon>Monothalamids</taxon>
        <taxon>Reticulomyxidae</taxon>
        <taxon>Reticulomyxa</taxon>
    </lineage>
</organism>
<dbReference type="GO" id="GO:0016020">
    <property type="term" value="C:membrane"/>
    <property type="evidence" value="ECO:0007669"/>
    <property type="project" value="TreeGrafter"/>
</dbReference>
<reference evidence="7 8" key="1">
    <citation type="journal article" date="2013" name="Curr. Biol.">
        <title>The Genome of the Foraminiferan Reticulomyxa filosa.</title>
        <authorList>
            <person name="Glockner G."/>
            <person name="Hulsmann N."/>
            <person name="Schleicher M."/>
            <person name="Noegel A.A."/>
            <person name="Eichinger L."/>
            <person name="Gallinger C."/>
            <person name="Pawlowski J."/>
            <person name="Sierra R."/>
            <person name="Euteneuer U."/>
            <person name="Pillet L."/>
            <person name="Moustafa A."/>
            <person name="Platzer M."/>
            <person name="Groth M."/>
            <person name="Szafranski K."/>
            <person name="Schliwa M."/>
        </authorList>
    </citation>
    <scope>NUCLEOTIDE SEQUENCE [LARGE SCALE GENOMIC DNA]</scope>
</reference>
<sequence>MKLFSAIKDRKMILIEQEFQHATIENVPLTNKTDLALIIAQMTMSEANIYSVDLEGFSSESDSDEKKYDKKEKTPSSGKQHKSTSTPVNAGGQGQKTHRSSWKSQSNVNSEITPQKHERMRSVSTSTGSSPGVSRSRSHERREKSLSSKSRSTSQSESSHSGNDMDQSPVQSTGSDKRYDLAKSVSGVLSSYYSAKRKESPPPSARSEDYMFGYVFELHKPLQQITRRNISALNYSQRSKSPIKLSRMIYYPFEFRTLIYVYPFFFFLNRELAEFSDHLNRDIKALDSEMQMMVYDNYNKFISATDTIREMKGQVESMELEMNRLMDNMKTIEQASNRLESSFENNRAEIEKLVGVRDLLKQLEFLFDLPQRLKQNIKIKSYGQAIKYYKMATSLLRKYGHIKSFRDINTESQEIMENLQQNLKYQMIQPNASARQQLELASHLLQLDEPPEHLWYDILRTRKEALLKLIVQLKTSEVLQKYYEYTQTVRHEAKDNDNDQDDP</sequence>
<dbReference type="GO" id="GO:0042147">
    <property type="term" value="P:retrograde transport, endosome to Golgi"/>
    <property type="evidence" value="ECO:0007669"/>
    <property type="project" value="UniProtKB-UniRule"/>
</dbReference>
<dbReference type="GO" id="GO:0015031">
    <property type="term" value="P:protein transport"/>
    <property type="evidence" value="ECO:0007669"/>
    <property type="project" value="UniProtKB-UniRule"/>
</dbReference>
<feature type="compositionally biased region" description="Basic and acidic residues" evidence="5">
    <location>
        <begin position="64"/>
        <end position="74"/>
    </location>
</feature>
<name>X6P4U3_RETFI</name>
<keyword evidence="3" id="KW-0445">Lipid transport</keyword>
<dbReference type="GO" id="GO:0005829">
    <property type="term" value="C:cytosol"/>
    <property type="evidence" value="ECO:0007669"/>
    <property type="project" value="GOC"/>
</dbReference>
<dbReference type="OrthoDB" id="203678at2759"/>
<keyword evidence="2 3" id="KW-0813">Transport</keyword>
<evidence type="ECO:0000313" key="8">
    <source>
        <dbReference type="Proteomes" id="UP000023152"/>
    </source>
</evidence>
<evidence type="ECO:0000313" key="7">
    <source>
        <dbReference type="EMBL" id="ETO32607.1"/>
    </source>
</evidence>
<evidence type="ECO:0000256" key="2">
    <source>
        <dbReference type="ARBA" id="ARBA00022448"/>
    </source>
</evidence>
<gene>
    <name evidence="7" type="ORF">RFI_04508</name>
</gene>
<evidence type="ECO:0000256" key="3">
    <source>
        <dbReference type="RuleBase" id="RU368010"/>
    </source>
</evidence>
<dbReference type="InterPro" id="IPR039481">
    <property type="entry name" value="EXOC2/Sec5_N_dom"/>
</dbReference>
<evidence type="ECO:0000256" key="4">
    <source>
        <dbReference type="SAM" id="Coils"/>
    </source>
</evidence>
<feature type="compositionally biased region" description="Polar residues" evidence="5">
    <location>
        <begin position="162"/>
        <end position="174"/>
    </location>
</feature>
<dbReference type="Pfam" id="PF15469">
    <property type="entry name" value="Sec5"/>
    <property type="match status" value="1"/>
</dbReference>
<dbReference type="GO" id="GO:1990745">
    <property type="term" value="C:EARP complex"/>
    <property type="evidence" value="ECO:0007669"/>
    <property type="project" value="TreeGrafter"/>
</dbReference>
<feature type="compositionally biased region" description="Low complexity" evidence="5">
    <location>
        <begin position="122"/>
        <end position="135"/>
    </location>
</feature>
<feature type="domain" description="Exocyst complex component EXOC2/Sec5 N-terminal" evidence="6">
    <location>
        <begin position="271"/>
        <end position="499"/>
    </location>
</feature>
<evidence type="ECO:0000256" key="1">
    <source>
        <dbReference type="ARBA" id="ARBA00006080"/>
    </source>
</evidence>
<comment type="similarity">
    <text evidence="1 3">Belongs to the VPS51 family.</text>
</comment>
<keyword evidence="3" id="KW-0333">Golgi apparatus</keyword>
<dbReference type="GO" id="GO:0007030">
    <property type="term" value="P:Golgi organization"/>
    <property type="evidence" value="ECO:0007669"/>
    <property type="project" value="UniProtKB-UniRule"/>
</dbReference>
<dbReference type="GO" id="GO:0000938">
    <property type="term" value="C:GARP complex"/>
    <property type="evidence" value="ECO:0007669"/>
    <property type="project" value="UniProtKB-UniRule"/>
</dbReference>
<dbReference type="GO" id="GO:0048193">
    <property type="term" value="P:Golgi vesicle transport"/>
    <property type="evidence" value="ECO:0007669"/>
    <property type="project" value="TreeGrafter"/>
</dbReference>
<keyword evidence="3" id="KW-0653">Protein transport</keyword>
<dbReference type="Proteomes" id="UP000023152">
    <property type="component" value="Unassembled WGS sequence"/>
</dbReference>
<dbReference type="GO" id="GO:0032456">
    <property type="term" value="P:endocytic recycling"/>
    <property type="evidence" value="ECO:0007669"/>
    <property type="project" value="TreeGrafter"/>
</dbReference>
<dbReference type="AlphaFoldDB" id="X6P4U3"/>
<protein>
    <recommendedName>
        <fullName evidence="3">Vacuolar protein sorting-associated protein 51 homolog</fullName>
    </recommendedName>
</protein>
<dbReference type="EMBL" id="ASPP01004058">
    <property type="protein sequence ID" value="ETO32607.1"/>
    <property type="molecule type" value="Genomic_DNA"/>
</dbReference>
<feature type="compositionally biased region" description="Low complexity" evidence="5">
    <location>
        <begin position="147"/>
        <end position="161"/>
    </location>
</feature>
<evidence type="ECO:0000256" key="5">
    <source>
        <dbReference type="SAM" id="MobiDB-lite"/>
    </source>
</evidence>
<proteinExistence type="inferred from homology"/>
<keyword evidence="4" id="KW-0175">Coiled coil</keyword>
<comment type="subunit">
    <text evidence="3">Component of the Golgi-associated retrograde protein (GARP) complex.</text>
</comment>
<evidence type="ECO:0000259" key="6">
    <source>
        <dbReference type="Pfam" id="PF15469"/>
    </source>
</evidence>
<feature type="coiled-coil region" evidence="4">
    <location>
        <begin position="308"/>
        <end position="342"/>
    </location>
</feature>
<dbReference type="GO" id="GO:0006869">
    <property type="term" value="P:lipid transport"/>
    <property type="evidence" value="ECO:0007669"/>
    <property type="project" value="UniProtKB-UniRule"/>
</dbReference>
<feature type="compositionally biased region" description="Polar residues" evidence="5">
    <location>
        <begin position="102"/>
        <end position="113"/>
    </location>
</feature>
<dbReference type="PANTHER" id="PTHR15954">
    <property type="entry name" value="VACUOLAR PROTEIN SORTING-ASSOCIATED PROTEIN 51 HOMOLOG"/>
    <property type="match status" value="1"/>
</dbReference>
<dbReference type="PANTHER" id="PTHR15954:SF4">
    <property type="entry name" value="VACUOLAR PROTEIN SORTING-ASSOCIATED PROTEIN 51 HOMOLOG"/>
    <property type="match status" value="1"/>
</dbReference>
<comment type="function">
    <text evidence="3">Acts as component of the GARP complex that is involved in retrograde transport from early and late endosomes to the trans-Golgi network (TGN).</text>
</comment>
<feature type="region of interest" description="Disordered" evidence="5">
    <location>
        <begin position="58"/>
        <end position="179"/>
    </location>
</feature>